<dbReference type="EMBL" id="CACTIH010008438">
    <property type="protein sequence ID" value="CAA3019409.1"/>
    <property type="molecule type" value="Genomic_DNA"/>
</dbReference>
<sequence>NAILDNADGAFGYNSSDGRHVLDRQKTLSSEAFVTAYETQETNNIIARTGVNAIVLNTFEGNNTSIANNHNDKELAAVGKLSPKTDLLNLLEDILKIDNEASTDIKLKCRNDKYGEQSKTVGTTAMKDRR</sequence>
<comment type="caution">
    <text evidence="1">The sequence shown here is derived from an EMBL/GenBank/DDBJ whole genome shotgun (WGS) entry which is preliminary data.</text>
</comment>
<proteinExistence type="predicted"/>
<dbReference type="AlphaFoldDB" id="A0A8S0UGQ5"/>
<keyword evidence="2" id="KW-1185">Reference proteome</keyword>
<evidence type="ECO:0000313" key="1">
    <source>
        <dbReference type="EMBL" id="CAA3019409.1"/>
    </source>
</evidence>
<accession>A0A8S0UGQ5</accession>
<organism evidence="1 2">
    <name type="scientific">Olea europaea subsp. europaea</name>
    <dbReference type="NCBI Taxonomy" id="158383"/>
    <lineage>
        <taxon>Eukaryota</taxon>
        <taxon>Viridiplantae</taxon>
        <taxon>Streptophyta</taxon>
        <taxon>Embryophyta</taxon>
        <taxon>Tracheophyta</taxon>
        <taxon>Spermatophyta</taxon>
        <taxon>Magnoliopsida</taxon>
        <taxon>eudicotyledons</taxon>
        <taxon>Gunneridae</taxon>
        <taxon>Pentapetalae</taxon>
        <taxon>asterids</taxon>
        <taxon>lamiids</taxon>
        <taxon>Lamiales</taxon>
        <taxon>Oleaceae</taxon>
        <taxon>Oleeae</taxon>
        <taxon>Olea</taxon>
    </lineage>
</organism>
<feature type="non-terminal residue" evidence="1">
    <location>
        <position position="1"/>
    </location>
</feature>
<evidence type="ECO:0000313" key="2">
    <source>
        <dbReference type="Proteomes" id="UP000594638"/>
    </source>
</evidence>
<protein>
    <submittedName>
        <fullName evidence="1">Uncharacterized protein</fullName>
    </submittedName>
</protein>
<name>A0A8S0UGQ5_OLEEU</name>
<dbReference type="Gramene" id="OE9A118101T1">
    <property type="protein sequence ID" value="OE9A118101C1"/>
    <property type="gene ID" value="OE9A118101"/>
</dbReference>
<dbReference type="Proteomes" id="UP000594638">
    <property type="component" value="Unassembled WGS sequence"/>
</dbReference>
<reference evidence="1 2" key="1">
    <citation type="submission" date="2019-12" db="EMBL/GenBank/DDBJ databases">
        <authorList>
            <person name="Alioto T."/>
            <person name="Alioto T."/>
            <person name="Gomez Garrido J."/>
        </authorList>
    </citation>
    <scope>NUCLEOTIDE SEQUENCE [LARGE SCALE GENOMIC DNA]</scope>
</reference>
<feature type="non-terminal residue" evidence="1">
    <location>
        <position position="130"/>
    </location>
</feature>
<gene>
    <name evidence="1" type="ORF">OLEA9_A118101</name>
</gene>